<dbReference type="PANTHER" id="PTHR36111:SF2">
    <property type="entry name" value="INNER MEMBRANE PROTEIN"/>
    <property type="match status" value="1"/>
</dbReference>
<feature type="transmembrane region" description="Helical" evidence="1">
    <location>
        <begin position="139"/>
        <end position="162"/>
    </location>
</feature>
<keyword evidence="1" id="KW-0472">Membrane</keyword>
<keyword evidence="1" id="KW-0812">Transmembrane</keyword>
<dbReference type="AlphaFoldDB" id="A0AAF0YL14"/>
<feature type="transmembrane region" description="Helical" evidence="1">
    <location>
        <begin position="189"/>
        <end position="206"/>
    </location>
</feature>
<feature type="transmembrane region" description="Helical" evidence="1">
    <location>
        <begin position="6"/>
        <end position="27"/>
    </location>
</feature>
<dbReference type="KEGG" id="nmy:CJ229_000395"/>
<accession>A0AAF0YL14</accession>
<sequence length="234" mass="24941">MILLGALVNGLAIIIGGSLGLIFTFIPEHVKDSILKAQGLVIIALGIQMISASTDVIVTLLSLIVGVTIGEYLKLEDKLNGIGHWLEFKLGDKNAGNISQGLVSGTMIFIIGAMSIVGSLDAGMRGDNTVLYTKSFMDFFIALVMTTTYGLGVIIAGIPTFLYEGLITLGAKGFAHFIPEDVLKTMTKQVSATGGVIIFAIGLNMMNITKTRVGNMIPAIFVAMIVIYIMSFFR</sequence>
<feature type="transmembrane region" description="Helical" evidence="1">
    <location>
        <begin position="39"/>
        <end position="69"/>
    </location>
</feature>
<feature type="transmembrane region" description="Helical" evidence="1">
    <location>
        <begin position="213"/>
        <end position="233"/>
    </location>
</feature>
<dbReference type="EMBL" id="CP136964">
    <property type="protein sequence ID" value="WOS96235.1"/>
    <property type="molecule type" value="Genomic_DNA"/>
</dbReference>
<organism evidence="2 3">
    <name type="scientific">Nosocomiicoccus massiliensis</name>
    <dbReference type="NCBI Taxonomy" id="1232430"/>
    <lineage>
        <taxon>Bacteria</taxon>
        <taxon>Bacillati</taxon>
        <taxon>Bacillota</taxon>
        <taxon>Bacilli</taxon>
        <taxon>Bacillales</taxon>
        <taxon>Staphylococcaceae</taxon>
        <taxon>Nosocomiicoccus</taxon>
    </lineage>
</organism>
<evidence type="ECO:0000256" key="1">
    <source>
        <dbReference type="SAM" id="Phobius"/>
    </source>
</evidence>
<gene>
    <name evidence="2" type="ORF">CJ229_000395</name>
</gene>
<dbReference type="RefSeq" id="WP_102167269.1">
    <property type="nucleotide sequence ID" value="NZ_CP136964.1"/>
</dbReference>
<reference evidence="3" key="1">
    <citation type="submission" date="2017-09" db="EMBL/GenBank/DDBJ databases">
        <title>Bacterial strain isolated from the female urinary microbiota.</title>
        <authorList>
            <person name="Thomas-White K."/>
            <person name="Kumar N."/>
            <person name="Forster S."/>
            <person name="Putonti C."/>
            <person name="Lawley T."/>
            <person name="Wolfe A.J."/>
        </authorList>
    </citation>
    <scope>NUCLEOTIDE SEQUENCE [LARGE SCALE GENOMIC DNA]</scope>
    <source>
        <strain evidence="3">UMB0959</strain>
    </source>
</reference>
<dbReference type="Pfam" id="PF04474">
    <property type="entry name" value="DUF554"/>
    <property type="match status" value="1"/>
</dbReference>
<keyword evidence="1" id="KW-1133">Transmembrane helix</keyword>
<dbReference type="Proteomes" id="UP000243626">
    <property type="component" value="Chromosome"/>
</dbReference>
<name>A0AAF0YL14_9STAP</name>
<proteinExistence type="predicted"/>
<feature type="transmembrane region" description="Helical" evidence="1">
    <location>
        <begin position="98"/>
        <end position="118"/>
    </location>
</feature>
<keyword evidence="3" id="KW-1185">Reference proteome</keyword>
<evidence type="ECO:0000313" key="2">
    <source>
        <dbReference type="EMBL" id="WOS96235.1"/>
    </source>
</evidence>
<dbReference type="InterPro" id="IPR007563">
    <property type="entry name" value="DUF554"/>
</dbReference>
<protein>
    <submittedName>
        <fullName evidence="2">DUF554 domain-containing protein</fullName>
    </submittedName>
</protein>
<evidence type="ECO:0000313" key="3">
    <source>
        <dbReference type="Proteomes" id="UP000243626"/>
    </source>
</evidence>
<dbReference type="PANTHER" id="PTHR36111">
    <property type="entry name" value="INNER MEMBRANE PROTEIN-RELATED"/>
    <property type="match status" value="1"/>
</dbReference>